<sequence>MVKKWVFLEAGEAKTSIGSHHAQISHAINHYVQLGFNINEGVDIENAIQGICDTSVAHLKPEQKRGINTSRLNIEELKKQLKKYGIDTDISNNRIVLAEILQNKLNDKISQQNMDVLNTEIIDTNLGSRQVLNHTFDFTLPSGWVLKENQKFGKKEEVNE</sequence>
<dbReference type="EMBL" id="BEXD01004201">
    <property type="protein sequence ID" value="GBC08209.1"/>
    <property type="molecule type" value="Genomic_DNA"/>
</dbReference>
<gene>
    <name evidence="1" type="ORF">RclHR1_07980001</name>
</gene>
<reference evidence="1 2" key="1">
    <citation type="submission" date="2017-11" db="EMBL/GenBank/DDBJ databases">
        <title>The genome of Rhizophagus clarus HR1 reveals common genetic basis of auxotrophy among arbuscular mycorrhizal fungi.</title>
        <authorList>
            <person name="Kobayashi Y."/>
        </authorList>
    </citation>
    <scope>NUCLEOTIDE SEQUENCE [LARGE SCALE GENOMIC DNA]</scope>
    <source>
        <strain evidence="1 2">HR1</strain>
    </source>
</reference>
<evidence type="ECO:0000313" key="2">
    <source>
        <dbReference type="Proteomes" id="UP000247702"/>
    </source>
</evidence>
<protein>
    <submittedName>
        <fullName evidence="1">Uncharacterized protein</fullName>
    </submittedName>
</protein>
<dbReference type="Proteomes" id="UP000247702">
    <property type="component" value="Unassembled WGS sequence"/>
</dbReference>
<name>A0A2Z6SML7_9GLOM</name>
<evidence type="ECO:0000313" key="1">
    <source>
        <dbReference type="EMBL" id="GBC08209.1"/>
    </source>
</evidence>
<accession>A0A2Z6SML7</accession>
<comment type="caution">
    <text evidence="1">The sequence shown here is derived from an EMBL/GenBank/DDBJ whole genome shotgun (WGS) entry which is preliminary data.</text>
</comment>
<organism evidence="1 2">
    <name type="scientific">Rhizophagus clarus</name>
    <dbReference type="NCBI Taxonomy" id="94130"/>
    <lineage>
        <taxon>Eukaryota</taxon>
        <taxon>Fungi</taxon>
        <taxon>Fungi incertae sedis</taxon>
        <taxon>Mucoromycota</taxon>
        <taxon>Glomeromycotina</taxon>
        <taxon>Glomeromycetes</taxon>
        <taxon>Glomerales</taxon>
        <taxon>Glomeraceae</taxon>
        <taxon>Rhizophagus</taxon>
    </lineage>
</organism>
<proteinExistence type="predicted"/>
<keyword evidence="2" id="KW-1185">Reference proteome</keyword>
<dbReference type="AlphaFoldDB" id="A0A2Z6SML7"/>